<dbReference type="PANTHER" id="PTHR28004:SF2">
    <property type="entry name" value="D-SERINE DEHYDRATASE"/>
    <property type="match status" value="1"/>
</dbReference>
<accession>A0A9P6HZ44</accession>
<organism evidence="2 3">
    <name type="scientific">Colletotrichum karsti</name>
    <dbReference type="NCBI Taxonomy" id="1095194"/>
    <lineage>
        <taxon>Eukaryota</taxon>
        <taxon>Fungi</taxon>
        <taxon>Dikarya</taxon>
        <taxon>Ascomycota</taxon>
        <taxon>Pezizomycotina</taxon>
        <taxon>Sordariomycetes</taxon>
        <taxon>Hypocreomycetidae</taxon>
        <taxon>Glomerellales</taxon>
        <taxon>Glomerellaceae</taxon>
        <taxon>Colletotrichum</taxon>
        <taxon>Colletotrichum boninense species complex</taxon>
    </lineage>
</organism>
<dbReference type="EMBL" id="JAATWM020000034">
    <property type="protein sequence ID" value="KAF9873084.1"/>
    <property type="molecule type" value="Genomic_DNA"/>
</dbReference>
<comment type="caution">
    <text evidence="2">The sequence shown here is derived from an EMBL/GenBank/DDBJ whole genome shotgun (WGS) entry which is preliminary data.</text>
</comment>
<protein>
    <recommendedName>
        <fullName evidence="1">Alanine racemase N-terminal domain-containing protein</fullName>
    </recommendedName>
</protein>
<dbReference type="GeneID" id="62165383"/>
<evidence type="ECO:0000313" key="2">
    <source>
        <dbReference type="EMBL" id="KAF9873084.1"/>
    </source>
</evidence>
<dbReference type="SUPFAM" id="SSF51419">
    <property type="entry name" value="PLP-binding barrel"/>
    <property type="match status" value="1"/>
</dbReference>
<dbReference type="Pfam" id="PF01168">
    <property type="entry name" value="Ala_racemase_N"/>
    <property type="match status" value="1"/>
</dbReference>
<dbReference type="OrthoDB" id="20198at2759"/>
<evidence type="ECO:0000259" key="1">
    <source>
        <dbReference type="Pfam" id="PF01168"/>
    </source>
</evidence>
<feature type="domain" description="Alanine racemase N-terminal" evidence="1">
    <location>
        <begin position="34"/>
        <end position="256"/>
    </location>
</feature>
<dbReference type="Gene3D" id="3.20.20.10">
    <property type="entry name" value="Alanine racemase"/>
    <property type="match status" value="1"/>
</dbReference>
<proteinExistence type="predicted"/>
<dbReference type="InterPro" id="IPR051466">
    <property type="entry name" value="D-amino_acid_metab_enzyme"/>
</dbReference>
<reference evidence="2" key="2">
    <citation type="submission" date="2020-11" db="EMBL/GenBank/DDBJ databases">
        <title>Whole genome sequencing of Colletotrichum sp.</title>
        <authorList>
            <person name="Li H."/>
        </authorList>
    </citation>
    <scope>NUCLEOTIDE SEQUENCE</scope>
    <source>
        <strain evidence="2">CkLH20</strain>
    </source>
</reference>
<dbReference type="GO" id="GO:0036088">
    <property type="term" value="P:D-serine catabolic process"/>
    <property type="evidence" value="ECO:0007669"/>
    <property type="project" value="TreeGrafter"/>
</dbReference>
<gene>
    <name evidence="2" type="ORF">CkaCkLH20_09594</name>
</gene>
<reference evidence="2" key="1">
    <citation type="submission" date="2020-03" db="EMBL/GenBank/DDBJ databases">
        <authorList>
            <person name="He L."/>
        </authorList>
    </citation>
    <scope>NUCLEOTIDE SEQUENCE</scope>
    <source>
        <strain evidence="2">CkLH20</strain>
    </source>
</reference>
<dbReference type="PANTHER" id="PTHR28004">
    <property type="entry name" value="ZGC:162816-RELATED"/>
    <property type="match status" value="1"/>
</dbReference>
<keyword evidence="3" id="KW-1185">Reference proteome</keyword>
<dbReference type="GO" id="GO:0008721">
    <property type="term" value="F:D-serine ammonia-lyase activity"/>
    <property type="evidence" value="ECO:0007669"/>
    <property type="project" value="TreeGrafter"/>
</dbReference>
<evidence type="ECO:0000313" key="3">
    <source>
        <dbReference type="Proteomes" id="UP000781932"/>
    </source>
</evidence>
<sequence length="272" mass="30207">MAIPQRPRPDLEELRQFYVGKDVRTVPKPAVVLDSAKIRRHCQSMLDAVKALGVDFRAHVKTHKTEQIARLQVGDKTQDANFIVSTVSEIEHLLPTLKALQQDSRHTNVLYGVPLLSSQVSRLANLNRELGPGSISVMIDHPSHIESLMRLYQLSKLPVGVFLKIDTGYHRAGLPVSFLDKDGLLDKLNQLEDENKARLVGIYSHSSLSYQDSSADQAMNNLAAEIEGCIEAFNAHEKLHFSRREMVISVGASPQVTSVENLTTGFYSPSSN</sequence>
<dbReference type="Proteomes" id="UP000781932">
    <property type="component" value="Unassembled WGS sequence"/>
</dbReference>
<dbReference type="AlphaFoldDB" id="A0A9P6HZ44"/>
<dbReference type="InterPro" id="IPR001608">
    <property type="entry name" value="Ala_racemase_N"/>
</dbReference>
<dbReference type="RefSeq" id="XP_038742545.1">
    <property type="nucleotide sequence ID" value="XM_038892309.1"/>
</dbReference>
<name>A0A9P6HZ44_9PEZI</name>
<dbReference type="InterPro" id="IPR029066">
    <property type="entry name" value="PLP-binding_barrel"/>
</dbReference>